<feature type="transmembrane region" description="Helical" evidence="9">
    <location>
        <begin position="76"/>
        <end position="97"/>
    </location>
</feature>
<evidence type="ECO:0000256" key="3">
    <source>
        <dbReference type="ARBA" id="ARBA00022448"/>
    </source>
</evidence>
<sequence>MTITRRRLLRIATMAMLLTGTTMLLPVLTALYYHETEDIRAFLHPALLFLALGLIGFIAIRKLEYSYTKRLKIRDAYLMILGLFLFLVLMSAVPYLLSSQHYTLTDAVFESVASWTTTGATTRDTGSIRHSFLIWRGINNWLGGMLLIIFSVSIFPAMRIKDQRVMGNNIFAGDTSKLSARLEDAMVMAFRIYLVLTVTEYVLLLPSGMTPFYALVNTLTTISSAGMVDALGTQGAYIFSPYIKVIISIFTVVGSLNFMVYYQIYRRRWRLALRNYELKIYLGLILAVSVVNGLALTLQGTYNSLSDCFGNALTQTISYASTSGYVVSSSIETWPTVTKITLLLLILIGGCSFSTASGMKVSRATVCWKLILRGIYKRIHPQSSKAVLIENEPVSAPVAAGVTVFVLLYFGVMILGMVFMGLEDMSMEKTMCAVVACLTNSGTFFGGMTSANFAAFSAPGKLWACFLMLLGRMEIYPIIFLFSRSFWMPSNTR</sequence>
<feature type="transmembrane region" description="Helical" evidence="9">
    <location>
        <begin position="236"/>
        <end position="260"/>
    </location>
</feature>
<dbReference type="PANTHER" id="PTHR32024:SF2">
    <property type="entry name" value="TRK SYSTEM POTASSIUM UPTAKE PROTEIN TRKG-RELATED"/>
    <property type="match status" value="1"/>
</dbReference>
<dbReference type="OrthoDB" id="9810952at2"/>
<dbReference type="PANTHER" id="PTHR32024">
    <property type="entry name" value="TRK SYSTEM POTASSIUM UPTAKE PROTEIN TRKG-RELATED"/>
    <property type="match status" value="1"/>
</dbReference>
<dbReference type="Pfam" id="PF02386">
    <property type="entry name" value="TrkH"/>
    <property type="match status" value="1"/>
</dbReference>
<evidence type="ECO:0000256" key="5">
    <source>
        <dbReference type="ARBA" id="ARBA00022692"/>
    </source>
</evidence>
<feature type="transmembrane region" description="Helical" evidence="9">
    <location>
        <begin position="192"/>
        <end position="216"/>
    </location>
</feature>
<keyword evidence="3" id="KW-0813">Transport</keyword>
<dbReference type="RefSeq" id="WP_090469400.1">
    <property type="nucleotide sequence ID" value="NZ_FOWF01000005.1"/>
</dbReference>
<protein>
    <submittedName>
        <fullName evidence="10">Trk system potassium uptake protein TrkH</fullName>
    </submittedName>
</protein>
<evidence type="ECO:0000256" key="6">
    <source>
        <dbReference type="ARBA" id="ARBA00022989"/>
    </source>
</evidence>
<name>A0A1I7F2G6_9FIRM</name>
<feature type="transmembrane region" description="Helical" evidence="9">
    <location>
        <begin position="12"/>
        <end position="33"/>
    </location>
</feature>
<gene>
    <name evidence="10" type="ORF">SAMN05216508_101211</name>
</gene>
<comment type="subcellular location">
    <subcellularLocation>
        <location evidence="1">Cell membrane</location>
        <topology evidence="1">Multi-pass membrane protein</topology>
    </subcellularLocation>
</comment>
<organism evidence="10 11">
    <name type="scientific">Eubacterium pyruvativorans</name>
    <dbReference type="NCBI Taxonomy" id="155865"/>
    <lineage>
        <taxon>Bacteria</taxon>
        <taxon>Bacillati</taxon>
        <taxon>Bacillota</taxon>
        <taxon>Clostridia</taxon>
        <taxon>Eubacteriales</taxon>
        <taxon>Eubacteriaceae</taxon>
        <taxon>Eubacterium</taxon>
    </lineage>
</organism>
<dbReference type="STRING" id="155865.SAMN05216515_10565"/>
<dbReference type="GO" id="GO:0005886">
    <property type="term" value="C:plasma membrane"/>
    <property type="evidence" value="ECO:0007669"/>
    <property type="project" value="UniProtKB-SubCell"/>
</dbReference>
<accession>A0A1I7F2G6</accession>
<dbReference type="GO" id="GO:0008324">
    <property type="term" value="F:monoatomic cation transmembrane transporter activity"/>
    <property type="evidence" value="ECO:0007669"/>
    <property type="project" value="InterPro"/>
</dbReference>
<dbReference type="InterPro" id="IPR006311">
    <property type="entry name" value="TAT_signal"/>
</dbReference>
<feature type="transmembrane region" description="Helical" evidence="9">
    <location>
        <begin position="432"/>
        <end position="455"/>
    </location>
</feature>
<feature type="transmembrane region" description="Helical" evidence="9">
    <location>
        <begin position="398"/>
        <end position="420"/>
    </location>
</feature>
<evidence type="ECO:0000256" key="7">
    <source>
        <dbReference type="ARBA" id="ARBA00023065"/>
    </source>
</evidence>
<keyword evidence="11" id="KW-1185">Reference proteome</keyword>
<keyword evidence="7" id="KW-0406">Ion transport</keyword>
<feature type="transmembrane region" description="Helical" evidence="9">
    <location>
        <begin position="461"/>
        <end position="483"/>
    </location>
</feature>
<keyword evidence="8 9" id="KW-0472">Membrane</keyword>
<dbReference type="GO" id="GO:0030001">
    <property type="term" value="P:metal ion transport"/>
    <property type="evidence" value="ECO:0007669"/>
    <property type="project" value="UniProtKB-ARBA"/>
</dbReference>
<dbReference type="AlphaFoldDB" id="A0A1I7F2G6"/>
<dbReference type="InterPro" id="IPR003445">
    <property type="entry name" value="Cat_transpt"/>
</dbReference>
<evidence type="ECO:0000313" key="10">
    <source>
        <dbReference type="EMBL" id="SFU30347.1"/>
    </source>
</evidence>
<evidence type="ECO:0000256" key="4">
    <source>
        <dbReference type="ARBA" id="ARBA00022475"/>
    </source>
</evidence>
<dbReference type="EMBL" id="FPBT01000001">
    <property type="protein sequence ID" value="SFU30347.1"/>
    <property type="molecule type" value="Genomic_DNA"/>
</dbReference>
<comment type="similarity">
    <text evidence="2">Belongs to the TrkH potassium transport family.</text>
</comment>
<dbReference type="PROSITE" id="PS51318">
    <property type="entry name" value="TAT"/>
    <property type="match status" value="1"/>
</dbReference>
<evidence type="ECO:0000313" key="11">
    <source>
        <dbReference type="Proteomes" id="UP000198817"/>
    </source>
</evidence>
<feature type="transmembrane region" description="Helical" evidence="9">
    <location>
        <begin position="39"/>
        <end position="60"/>
    </location>
</feature>
<keyword evidence="4" id="KW-1003">Cell membrane</keyword>
<evidence type="ECO:0000256" key="2">
    <source>
        <dbReference type="ARBA" id="ARBA00009137"/>
    </source>
</evidence>
<feature type="transmembrane region" description="Helical" evidence="9">
    <location>
        <begin position="141"/>
        <end position="158"/>
    </location>
</feature>
<proteinExistence type="inferred from homology"/>
<evidence type="ECO:0000256" key="9">
    <source>
        <dbReference type="SAM" id="Phobius"/>
    </source>
</evidence>
<dbReference type="Proteomes" id="UP000198817">
    <property type="component" value="Unassembled WGS sequence"/>
</dbReference>
<feature type="transmembrane region" description="Helical" evidence="9">
    <location>
        <begin position="280"/>
        <end position="298"/>
    </location>
</feature>
<reference evidence="10 11" key="1">
    <citation type="submission" date="2016-10" db="EMBL/GenBank/DDBJ databases">
        <authorList>
            <person name="de Groot N.N."/>
        </authorList>
    </citation>
    <scope>NUCLEOTIDE SEQUENCE [LARGE SCALE GENOMIC DNA]</scope>
    <source>
        <strain evidence="10 11">KHGC13</strain>
    </source>
</reference>
<evidence type="ECO:0000256" key="8">
    <source>
        <dbReference type="ARBA" id="ARBA00023136"/>
    </source>
</evidence>
<keyword evidence="5 9" id="KW-0812">Transmembrane</keyword>
<keyword evidence="6 9" id="KW-1133">Transmembrane helix</keyword>
<evidence type="ECO:0000256" key="1">
    <source>
        <dbReference type="ARBA" id="ARBA00004651"/>
    </source>
</evidence>